<name>A0A915DL52_9BILA</name>
<dbReference type="WBParaSite" id="jg20513">
    <property type="protein sequence ID" value="jg20513"/>
    <property type="gene ID" value="jg20513"/>
</dbReference>
<protein>
    <submittedName>
        <fullName evidence="2">AAA+ ATPase domain-containing protein</fullName>
    </submittedName>
</protein>
<keyword evidence="1" id="KW-1185">Reference proteome</keyword>
<proteinExistence type="predicted"/>
<sequence length="186" mass="21105">MFTSPFTMCIIGATGSGKTQFLMQFLSNCKKLINPPPAHILYCYGETNSEVLALRSKGIEIFHGAPSEKQIKERKKPLLLLMDDLLLDLKTDFLDRLYTRGSHNWNVSCVLVSQSLFSKTLRVVRSNSHFLVLMRTPASELQIKTLGSQLFAGNTKYFMESYKDATENPFTYLVINMHPKLLNTFG</sequence>
<dbReference type="Proteomes" id="UP000887574">
    <property type="component" value="Unplaced"/>
</dbReference>
<evidence type="ECO:0000313" key="2">
    <source>
        <dbReference type="WBParaSite" id="jg20513"/>
    </source>
</evidence>
<dbReference type="Gene3D" id="3.40.50.300">
    <property type="entry name" value="P-loop containing nucleotide triphosphate hydrolases"/>
    <property type="match status" value="1"/>
</dbReference>
<dbReference type="InterPro" id="IPR027417">
    <property type="entry name" value="P-loop_NTPase"/>
</dbReference>
<dbReference type="SUPFAM" id="SSF52540">
    <property type="entry name" value="P-loop containing nucleoside triphosphate hydrolases"/>
    <property type="match status" value="1"/>
</dbReference>
<evidence type="ECO:0000313" key="1">
    <source>
        <dbReference type="Proteomes" id="UP000887574"/>
    </source>
</evidence>
<reference evidence="2" key="1">
    <citation type="submission" date="2022-11" db="UniProtKB">
        <authorList>
            <consortium name="WormBaseParasite"/>
        </authorList>
    </citation>
    <scope>IDENTIFICATION</scope>
</reference>
<dbReference type="AlphaFoldDB" id="A0A915DL52"/>
<accession>A0A915DL52</accession>
<organism evidence="1 2">
    <name type="scientific">Ditylenchus dipsaci</name>
    <dbReference type="NCBI Taxonomy" id="166011"/>
    <lineage>
        <taxon>Eukaryota</taxon>
        <taxon>Metazoa</taxon>
        <taxon>Ecdysozoa</taxon>
        <taxon>Nematoda</taxon>
        <taxon>Chromadorea</taxon>
        <taxon>Rhabditida</taxon>
        <taxon>Tylenchina</taxon>
        <taxon>Tylenchomorpha</taxon>
        <taxon>Sphaerularioidea</taxon>
        <taxon>Anguinidae</taxon>
        <taxon>Anguininae</taxon>
        <taxon>Ditylenchus</taxon>
    </lineage>
</organism>